<sequence length="488" mass="55276">MILLYILIGIYALGMLFIFLYSLAQGHLLLSFLRSKKYMGKVAHQVPEIWPKVTIQLPVFNELYVVDRLIAAVAKMNYPSDLLEIQVLDDSTDQTAELIQKKIHEFPDINFKYIHRIDRTGYKAGALKEGLAKASGEFIAIFDADFVPDPDFLLKTIPYFSSEKVGMVQTRWTHLNKNYSLLTRLQAFALDAHFLIEQIGRNSQHAFINFNGTGGIWRKSCIIDAGDWQDDTLTEDLDLSYRAQRKGWEFVYRPEIESPAELPPIMSAVKSQQFRWTKGGAECAGKHAKAVLGEDLPFGIKIHAMAHLFNSSLFIAILLVSLSSIGVWWAGVQGLISDNLFKVAGLFMIGFVIIAGVYLVAYFYEKRSFWRSLFQAIYMLPLFLSVSMGLALHNAQAVWEGLTGKKSPFIRTPKFNLESGSDLEKNHYIKFKIPVTTWMEGVLMLVFSAMVGLHIYMGTFEMLPFHLMLAVGYGLVFFSSFKAYSLSK</sequence>
<feature type="transmembrane region" description="Helical" evidence="9">
    <location>
        <begin position="463"/>
        <end position="484"/>
    </location>
</feature>
<dbReference type="AlphaFoldDB" id="A0A5C7ARC1"/>
<evidence type="ECO:0000256" key="1">
    <source>
        <dbReference type="ARBA" id="ARBA00004653"/>
    </source>
</evidence>
<feature type="transmembrane region" description="Helical" evidence="9">
    <location>
        <begin position="435"/>
        <end position="456"/>
    </location>
</feature>
<organism evidence="10 11">
    <name type="scientific">Algoriphagus aquimarinus</name>
    <dbReference type="NCBI Taxonomy" id="237018"/>
    <lineage>
        <taxon>Bacteria</taxon>
        <taxon>Pseudomonadati</taxon>
        <taxon>Bacteroidota</taxon>
        <taxon>Cytophagia</taxon>
        <taxon>Cytophagales</taxon>
        <taxon>Cyclobacteriaceae</taxon>
        <taxon>Algoriphagus</taxon>
    </lineage>
</organism>
<dbReference type="FunFam" id="3.90.550.10:FF:000057">
    <property type="entry name" value="Glycosyltransferase-like protein, family 2"/>
    <property type="match status" value="1"/>
</dbReference>
<feature type="transmembrane region" description="Helical" evidence="9">
    <location>
        <begin position="308"/>
        <end position="331"/>
    </location>
</feature>
<dbReference type="EMBL" id="VORW01000008">
    <property type="protein sequence ID" value="TXE10259.1"/>
    <property type="molecule type" value="Genomic_DNA"/>
</dbReference>
<feature type="transmembrane region" description="Helical" evidence="9">
    <location>
        <begin position="376"/>
        <end position="399"/>
    </location>
</feature>
<keyword evidence="4 9" id="KW-0812">Transmembrane</keyword>
<keyword evidence="3 10" id="KW-0808">Transferase</keyword>
<evidence type="ECO:0000256" key="9">
    <source>
        <dbReference type="SAM" id="Phobius"/>
    </source>
</evidence>
<evidence type="ECO:0000313" key="10">
    <source>
        <dbReference type="EMBL" id="TXE10259.1"/>
    </source>
</evidence>
<keyword evidence="2" id="KW-0328">Glycosyltransferase</keyword>
<proteinExistence type="predicted"/>
<dbReference type="Gene3D" id="3.90.550.10">
    <property type="entry name" value="Spore Coat Polysaccharide Biosynthesis Protein SpsA, Chain A"/>
    <property type="match status" value="1"/>
</dbReference>
<dbReference type="CDD" id="cd06437">
    <property type="entry name" value="CESA_CaSu_A2"/>
    <property type="match status" value="1"/>
</dbReference>
<protein>
    <submittedName>
        <fullName evidence="10">Glycosyltransferase</fullName>
    </submittedName>
</protein>
<evidence type="ECO:0000256" key="2">
    <source>
        <dbReference type="ARBA" id="ARBA00022676"/>
    </source>
</evidence>
<dbReference type="OrthoDB" id="9806824at2"/>
<comment type="caution">
    <text evidence="10">The sequence shown here is derived from an EMBL/GenBank/DDBJ whole genome shotgun (WGS) entry which is preliminary data.</text>
</comment>
<keyword evidence="8" id="KW-0961">Cell wall biogenesis/degradation</keyword>
<dbReference type="Proteomes" id="UP000321935">
    <property type="component" value="Unassembled WGS sequence"/>
</dbReference>
<comment type="subcellular location">
    <subcellularLocation>
        <location evidence="1">Golgi apparatus membrane</location>
        <topology evidence="1">Multi-pass membrane protein</topology>
    </subcellularLocation>
</comment>
<feature type="transmembrane region" description="Helical" evidence="9">
    <location>
        <begin position="6"/>
        <end position="30"/>
    </location>
</feature>
<dbReference type="InterPro" id="IPR029044">
    <property type="entry name" value="Nucleotide-diphossugar_trans"/>
</dbReference>
<accession>A0A5C7ARC1</accession>
<dbReference type="PANTHER" id="PTHR32044">
    <property type="entry name" value="GLUCOMANNAN 4-BETA-MANNOSYLTRANSFERASE 9"/>
    <property type="match status" value="1"/>
</dbReference>
<evidence type="ECO:0000256" key="5">
    <source>
        <dbReference type="ARBA" id="ARBA00022989"/>
    </source>
</evidence>
<evidence type="ECO:0000313" key="11">
    <source>
        <dbReference type="Proteomes" id="UP000321935"/>
    </source>
</evidence>
<dbReference type="GO" id="GO:0071555">
    <property type="term" value="P:cell wall organization"/>
    <property type="evidence" value="ECO:0007669"/>
    <property type="project" value="UniProtKB-KW"/>
</dbReference>
<evidence type="ECO:0000256" key="6">
    <source>
        <dbReference type="ARBA" id="ARBA00023034"/>
    </source>
</evidence>
<keyword evidence="6" id="KW-0333">Golgi apparatus</keyword>
<name>A0A5C7ARC1_9BACT</name>
<feature type="transmembrane region" description="Helical" evidence="9">
    <location>
        <begin position="343"/>
        <end position="364"/>
    </location>
</feature>
<dbReference type="GO" id="GO:0016757">
    <property type="term" value="F:glycosyltransferase activity"/>
    <property type="evidence" value="ECO:0007669"/>
    <property type="project" value="UniProtKB-KW"/>
</dbReference>
<evidence type="ECO:0000256" key="4">
    <source>
        <dbReference type="ARBA" id="ARBA00022692"/>
    </source>
</evidence>
<evidence type="ECO:0000256" key="3">
    <source>
        <dbReference type="ARBA" id="ARBA00022679"/>
    </source>
</evidence>
<dbReference type="PANTHER" id="PTHR32044:SF80">
    <property type="entry name" value="XYLOGLUCAN GLYCOSYLTRANSFERASE 2-RELATED"/>
    <property type="match status" value="1"/>
</dbReference>
<evidence type="ECO:0000256" key="8">
    <source>
        <dbReference type="ARBA" id="ARBA00023316"/>
    </source>
</evidence>
<evidence type="ECO:0000256" key="7">
    <source>
        <dbReference type="ARBA" id="ARBA00023136"/>
    </source>
</evidence>
<keyword evidence="5 9" id="KW-1133">Transmembrane helix</keyword>
<dbReference type="RefSeq" id="WP_146918283.1">
    <property type="nucleotide sequence ID" value="NZ_VORW01000008.1"/>
</dbReference>
<gene>
    <name evidence="10" type="ORF">ESV85_13060</name>
</gene>
<keyword evidence="7 9" id="KW-0472">Membrane</keyword>
<dbReference type="Pfam" id="PF13641">
    <property type="entry name" value="Glyco_tranf_2_3"/>
    <property type="match status" value="1"/>
</dbReference>
<reference evidence="10 11" key="1">
    <citation type="submission" date="2019-08" db="EMBL/GenBank/DDBJ databases">
        <title>Genomes sequence of Algoriphagus aquimarinus ACAM450.</title>
        <authorList>
            <person name="Bowman J.P."/>
        </authorList>
    </citation>
    <scope>NUCLEOTIDE SEQUENCE [LARGE SCALE GENOMIC DNA]</scope>
    <source>
        <strain evidence="10 11">ACAM 450</strain>
    </source>
</reference>
<dbReference type="SUPFAM" id="SSF53448">
    <property type="entry name" value="Nucleotide-diphospho-sugar transferases"/>
    <property type="match status" value="1"/>
</dbReference>